<accession>A0ABV0S6P9</accession>
<dbReference type="Proteomes" id="UP001434883">
    <property type="component" value="Unassembled WGS sequence"/>
</dbReference>
<sequence>ELDFVLMESTHTHTHTHTDNGKESESSLKTQCPAEQPNLLQVCCVVSNPELLCSSDCLAEALKNMSRSNLLNLNSLGKICGSGNSSDMVILDRVKRKNSVRRMSIIEDGQLAEVLYLIPKQCMMEQLPFINPADYILCEKLAGIPAEVSVLHAPDSCQPCPPAGKQPIQCFRCGGLCKGEALRVQSSYFHLKCFTCKGEWSQGAETYLDKMSILMKGLIVINWYGSVKVRNTRVIKSRTFPNPCTK</sequence>
<evidence type="ECO:0000256" key="1">
    <source>
        <dbReference type="SAM" id="MobiDB-lite"/>
    </source>
</evidence>
<feature type="compositionally biased region" description="Basic and acidic residues" evidence="1">
    <location>
        <begin position="16"/>
        <end position="26"/>
    </location>
</feature>
<feature type="region of interest" description="Disordered" evidence="1">
    <location>
        <begin position="7"/>
        <end position="30"/>
    </location>
</feature>
<feature type="non-terminal residue" evidence="2">
    <location>
        <position position="1"/>
    </location>
</feature>
<keyword evidence="3" id="KW-1185">Reference proteome</keyword>
<proteinExistence type="predicted"/>
<comment type="caution">
    <text evidence="2">The sequence shown here is derived from an EMBL/GenBank/DDBJ whole genome shotgun (WGS) entry which is preliminary data.</text>
</comment>
<evidence type="ECO:0000313" key="2">
    <source>
        <dbReference type="EMBL" id="MEQ2215556.1"/>
    </source>
</evidence>
<organism evidence="2 3">
    <name type="scientific">Xenoophorus captivus</name>
    <dbReference type="NCBI Taxonomy" id="1517983"/>
    <lineage>
        <taxon>Eukaryota</taxon>
        <taxon>Metazoa</taxon>
        <taxon>Chordata</taxon>
        <taxon>Craniata</taxon>
        <taxon>Vertebrata</taxon>
        <taxon>Euteleostomi</taxon>
        <taxon>Actinopterygii</taxon>
        <taxon>Neopterygii</taxon>
        <taxon>Teleostei</taxon>
        <taxon>Neoteleostei</taxon>
        <taxon>Acanthomorphata</taxon>
        <taxon>Ovalentaria</taxon>
        <taxon>Atherinomorphae</taxon>
        <taxon>Cyprinodontiformes</taxon>
        <taxon>Goodeidae</taxon>
        <taxon>Xenoophorus</taxon>
    </lineage>
</organism>
<reference evidence="2 3" key="1">
    <citation type="submission" date="2021-06" db="EMBL/GenBank/DDBJ databases">
        <authorList>
            <person name="Palmer J.M."/>
        </authorList>
    </citation>
    <scope>NUCLEOTIDE SEQUENCE [LARGE SCALE GENOMIC DNA]</scope>
    <source>
        <strain evidence="2 3">XC_2019</strain>
        <tissue evidence="2">Muscle</tissue>
    </source>
</reference>
<name>A0ABV0S6P9_9TELE</name>
<evidence type="ECO:0000313" key="3">
    <source>
        <dbReference type="Proteomes" id="UP001434883"/>
    </source>
</evidence>
<gene>
    <name evidence="2" type="ORF">XENOCAPTIV_002594</name>
</gene>
<dbReference type="EMBL" id="JAHRIN010068481">
    <property type="protein sequence ID" value="MEQ2215556.1"/>
    <property type="molecule type" value="Genomic_DNA"/>
</dbReference>
<protein>
    <submittedName>
        <fullName evidence="2">Uncharacterized protein</fullName>
    </submittedName>
</protein>